<dbReference type="AlphaFoldDB" id="A0A212JXX7"/>
<dbReference type="EMBL" id="FLUM01000003">
    <property type="protein sequence ID" value="SBW04289.1"/>
    <property type="molecule type" value="Genomic_DNA"/>
</dbReference>
<name>A0A212JXX7_9BACT</name>
<proteinExistence type="predicted"/>
<accession>A0A212JXX7</accession>
<sequence length="113" mass="12821">MYFFLRAIKIACVPFGQIPKRNQKRFSALLQRPTRNGLKDETEKLAPKIAKFELATKLKHVSVFSSFHPTGTPSVKLTAQADAYLFTKWLCLRRRQRTRISDAGGAPNSLRTA</sequence>
<organism evidence="1">
    <name type="scientific">uncultured Dysgonomonas sp</name>
    <dbReference type="NCBI Taxonomy" id="206096"/>
    <lineage>
        <taxon>Bacteria</taxon>
        <taxon>Pseudomonadati</taxon>
        <taxon>Bacteroidota</taxon>
        <taxon>Bacteroidia</taxon>
        <taxon>Bacteroidales</taxon>
        <taxon>Dysgonomonadaceae</taxon>
        <taxon>Dysgonomonas</taxon>
        <taxon>environmental samples</taxon>
    </lineage>
</organism>
<protein>
    <submittedName>
        <fullName evidence="1">Uncharacterized protein</fullName>
    </submittedName>
</protein>
<gene>
    <name evidence="1" type="ORF">KL86DYS1_30800</name>
</gene>
<reference evidence="1" key="1">
    <citation type="submission" date="2016-04" db="EMBL/GenBank/DDBJ databases">
        <authorList>
            <person name="Evans L.H."/>
            <person name="Alamgir A."/>
            <person name="Owens N."/>
            <person name="Weber N.D."/>
            <person name="Virtaneva K."/>
            <person name="Barbian K."/>
            <person name="Babar A."/>
            <person name="Rosenke K."/>
        </authorList>
    </citation>
    <scope>NUCLEOTIDE SEQUENCE</scope>
    <source>
        <strain evidence="1">86-1</strain>
    </source>
</reference>
<evidence type="ECO:0000313" key="1">
    <source>
        <dbReference type="EMBL" id="SBW04289.1"/>
    </source>
</evidence>